<reference evidence="2" key="1">
    <citation type="journal article" date="2023" name="Proc. Natl. Acad. Sci. U.S.A.">
        <title>Genomic and structural basis for evolution of tropane alkaloid biosynthesis.</title>
        <authorList>
            <person name="Wanga Y.-J."/>
            <person name="Taina T."/>
            <person name="Yua J.-Y."/>
            <person name="Lia J."/>
            <person name="Xua B."/>
            <person name="Chenc J."/>
            <person name="D'Auriad J.C."/>
            <person name="Huanga J.-P."/>
            <person name="Huanga S.-X."/>
        </authorList>
    </citation>
    <scope>NUCLEOTIDE SEQUENCE [LARGE SCALE GENOMIC DNA]</scope>
    <source>
        <strain evidence="2">cv. KIB-2019</strain>
    </source>
</reference>
<protein>
    <recommendedName>
        <fullName evidence="3">F-box protein</fullName>
    </recommendedName>
</protein>
<organism evidence="1 2">
    <name type="scientific">Anisodus acutangulus</name>
    <dbReference type="NCBI Taxonomy" id="402998"/>
    <lineage>
        <taxon>Eukaryota</taxon>
        <taxon>Viridiplantae</taxon>
        <taxon>Streptophyta</taxon>
        <taxon>Embryophyta</taxon>
        <taxon>Tracheophyta</taxon>
        <taxon>Spermatophyta</taxon>
        <taxon>Magnoliopsida</taxon>
        <taxon>eudicotyledons</taxon>
        <taxon>Gunneridae</taxon>
        <taxon>Pentapetalae</taxon>
        <taxon>asterids</taxon>
        <taxon>lamiids</taxon>
        <taxon>Solanales</taxon>
        <taxon>Solanaceae</taxon>
        <taxon>Solanoideae</taxon>
        <taxon>Hyoscyameae</taxon>
        <taxon>Anisodus</taxon>
    </lineage>
</organism>
<accession>A0A9Q1MTS4</accession>
<dbReference type="EMBL" id="JAJAGQ010000003">
    <property type="protein sequence ID" value="KAJ8568001.1"/>
    <property type="molecule type" value="Genomic_DNA"/>
</dbReference>
<dbReference type="AlphaFoldDB" id="A0A9Q1MTS4"/>
<evidence type="ECO:0008006" key="3">
    <source>
        <dbReference type="Google" id="ProtNLM"/>
    </source>
</evidence>
<sequence>MHDEKFSEMMLPSNLSSKLRNCDDVFLSVLEESLCLVNIDYIKSEPIDIWIMREYGAPESWVKQFSISSRNFTRNISPDELEVTHDLVKPMAIRKNGEIIWKAKRANSRLLVSVDHVVGKFKDIGIGNSTNDWCHNPLSVNYYKESLVLPDKWTNNCVGDACEESSDLWKREPKDGRRKLLRAKTTNRMRIASLLHMSRLLCRPPLMYWKVKVSMSQKCTASFNTLGNDWLVLCCFLQSWHLGFL</sequence>
<keyword evidence="2" id="KW-1185">Reference proteome</keyword>
<evidence type="ECO:0000313" key="2">
    <source>
        <dbReference type="Proteomes" id="UP001152561"/>
    </source>
</evidence>
<dbReference type="Proteomes" id="UP001152561">
    <property type="component" value="Unassembled WGS sequence"/>
</dbReference>
<dbReference type="OrthoDB" id="5314306at2759"/>
<name>A0A9Q1MTS4_9SOLA</name>
<comment type="caution">
    <text evidence="1">The sequence shown here is derived from an EMBL/GenBank/DDBJ whole genome shotgun (WGS) entry which is preliminary data.</text>
</comment>
<gene>
    <name evidence="1" type="ORF">K7X08_020723</name>
</gene>
<evidence type="ECO:0000313" key="1">
    <source>
        <dbReference type="EMBL" id="KAJ8568001.1"/>
    </source>
</evidence>
<proteinExistence type="predicted"/>